<feature type="region of interest" description="Disordered" evidence="1">
    <location>
        <begin position="1"/>
        <end position="45"/>
    </location>
</feature>
<dbReference type="Proteomes" id="UP000816034">
    <property type="component" value="Unassembled WGS sequence"/>
</dbReference>
<proteinExistence type="predicted"/>
<name>A0AA88GV48_NAELO</name>
<feature type="compositionally biased region" description="Polar residues" evidence="1">
    <location>
        <begin position="1"/>
        <end position="24"/>
    </location>
</feature>
<keyword evidence="3" id="KW-1185">Reference proteome</keyword>
<evidence type="ECO:0000256" key="1">
    <source>
        <dbReference type="SAM" id="MobiDB-lite"/>
    </source>
</evidence>
<dbReference type="GeneID" id="68095185"/>
<dbReference type="AlphaFoldDB" id="A0AA88GV48"/>
<evidence type="ECO:0000313" key="2">
    <source>
        <dbReference type="EMBL" id="KAG2386284.1"/>
    </source>
</evidence>
<evidence type="ECO:0000313" key="3">
    <source>
        <dbReference type="Proteomes" id="UP000816034"/>
    </source>
</evidence>
<protein>
    <submittedName>
        <fullName evidence="2">Uncharacterized protein</fullName>
    </submittedName>
</protein>
<gene>
    <name evidence="2" type="ORF">C9374_002730</name>
</gene>
<dbReference type="EMBL" id="PYSW02000016">
    <property type="protein sequence ID" value="KAG2386284.1"/>
    <property type="molecule type" value="Genomic_DNA"/>
</dbReference>
<feature type="region of interest" description="Disordered" evidence="1">
    <location>
        <begin position="177"/>
        <end position="257"/>
    </location>
</feature>
<feature type="region of interest" description="Disordered" evidence="1">
    <location>
        <begin position="263"/>
        <end position="282"/>
    </location>
</feature>
<feature type="compositionally biased region" description="Basic residues" evidence="1">
    <location>
        <begin position="30"/>
        <end position="43"/>
    </location>
</feature>
<accession>A0AA88GV48</accession>
<sequence>MTPSNTQSTTINTEINVPSSSKIHTTSAKTSRKKSSKSGKTKIKYNANGSSTVSFKLDKDCVKQQYHTASSSKKRNSSKLMFVDESDANNNSSDTTSQDSSGNCSSMTATCNSVNFNGQHHVNKRLCKLRKQLKSCDHFTDNYFVIDLTSSKGRQNKCLPQVVSFKSPNEHFILHDDENASSHSSGTPKHAALSSSEELDQGGGGAAVNLAEDDNDAPSEDHATPQHTQKKRKKSEQQGNTTKKCKVSKKQQAVSTMNTIETSQQPELMSQHDSSHVTTPNPQELLEELKKQDPMLLAQLLQDLLHQNGSEMFKQMQNMLLSQFQLEVQNLMRQALEQQYAALLPPFDVTTTNLTNSSVQSIESDIFGNDDLLQLLNEEPSTSSNTVNHDTTPTLEFTPTSPLSTLTSNVDQQEILIEQGDCMIE</sequence>
<reference evidence="2 3" key="1">
    <citation type="journal article" date="2018" name="BMC Genomics">
        <title>The genome of Naegleria lovaniensis, the basis for a comparative approach to unravel pathogenicity factors of the human pathogenic amoeba N. fowleri.</title>
        <authorList>
            <person name="Liechti N."/>
            <person name="Schurch N."/>
            <person name="Bruggmann R."/>
            <person name="Wittwer M."/>
        </authorList>
    </citation>
    <scope>NUCLEOTIDE SEQUENCE [LARGE SCALE GENOMIC DNA]</scope>
    <source>
        <strain evidence="2 3">ATCC 30569</strain>
    </source>
</reference>
<organism evidence="2 3">
    <name type="scientific">Naegleria lovaniensis</name>
    <name type="common">Amoeba</name>
    <dbReference type="NCBI Taxonomy" id="51637"/>
    <lineage>
        <taxon>Eukaryota</taxon>
        <taxon>Discoba</taxon>
        <taxon>Heterolobosea</taxon>
        <taxon>Tetramitia</taxon>
        <taxon>Eutetramitia</taxon>
        <taxon>Vahlkampfiidae</taxon>
        <taxon>Naegleria</taxon>
    </lineage>
</organism>
<dbReference type="RefSeq" id="XP_044550276.1">
    <property type="nucleotide sequence ID" value="XM_044692180.1"/>
</dbReference>
<comment type="caution">
    <text evidence="2">The sequence shown here is derived from an EMBL/GenBank/DDBJ whole genome shotgun (WGS) entry which is preliminary data.</text>
</comment>